<name>A0A5C8Z7I1_9GAMM</name>
<dbReference type="RefSeq" id="WP_147712997.1">
    <property type="nucleotide sequence ID" value="NZ_VKAD01000001.1"/>
</dbReference>
<dbReference type="InterPro" id="IPR036065">
    <property type="entry name" value="BolA-like_sf"/>
</dbReference>
<comment type="similarity">
    <text evidence="1 2">Belongs to the BolA/IbaG family.</text>
</comment>
<dbReference type="PANTHER" id="PTHR46229:SF2">
    <property type="entry name" value="BOLA-LIKE PROTEIN 1"/>
    <property type="match status" value="1"/>
</dbReference>
<sequence length="98" mass="11069">MSLENKIIQQLQQFSPIHLRVDNESDMHAGPPNRETHFRVEMVAEAFQGLSRVGRHQLIYGLFGDDFQAGLHALSLHLYAPDEWQGHAPQSPQCAGNH</sequence>
<evidence type="ECO:0000313" key="3">
    <source>
        <dbReference type="EMBL" id="TXR53597.1"/>
    </source>
</evidence>
<keyword evidence="4" id="KW-1185">Reference proteome</keyword>
<accession>A0A5C8Z7I1</accession>
<dbReference type="PANTHER" id="PTHR46229">
    <property type="entry name" value="BOLA TRANSCRIPTION REGULATOR"/>
    <property type="match status" value="1"/>
</dbReference>
<dbReference type="InterPro" id="IPR002634">
    <property type="entry name" value="BolA"/>
</dbReference>
<evidence type="ECO:0000256" key="2">
    <source>
        <dbReference type="RuleBase" id="RU003860"/>
    </source>
</evidence>
<reference evidence="3 4" key="1">
    <citation type="submission" date="2019-07" db="EMBL/GenBank/DDBJ databases">
        <title>Reinekea sp. strain SSH23 genome sequencing and assembly.</title>
        <authorList>
            <person name="Kim I."/>
        </authorList>
    </citation>
    <scope>NUCLEOTIDE SEQUENCE [LARGE SCALE GENOMIC DNA]</scope>
    <source>
        <strain evidence="3 4">SSH23</strain>
    </source>
</reference>
<dbReference type="AlphaFoldDB" id="A0A5C8Z7I1"/>
<dbReference type="OrthoDB" id="9801469at2"/>
<gene>
    <name evidence="3" type="ORF">FME95_03265</name>
</gene>
<proteinExistence type="inferred from homology"/>
<dbReference type="EMBL" id="VKAD01000001">
    <property type="protein sequence ID" value="TXR53597.1"/>
    <property type="molecule type" value="Genomic_DNA"/>
</dbReference>
<evidence type="ECO:0000256" key="1">
    <source>
        <dbReference type="ARBA" id="ARBA00005578"/>
    </source>
</evidence>
<dbReference type="Gene3D" id="3.30.300.90">
    <property type="entry name" value="BolA-like"/>
    <property type="match status" value="1"/>
</dbReference>
<dbReference type="PIRSF" id="PIRSF003113">
    <property type="entry name" value="BolA"/>
    <property type="match status" value="1"/>
</dbReference>
<dbReference type="Proteomes" id="UP000321764">
    <property type="component" value="Unassembled WGS sequence"/>
</dbReference>
<evidence type="ECO:0000313" key="4">
    <source>
        <dbReference type="Proteomes" id="UP000321764"/>
    </source>
</evidence>
<dbReference type="Pfam" id="PF01722">
    <property type="entry name" value="BolA"/>
    <property type="match status" value="1"/>
</dbReference>
<dbReference type="InterPro" id="IPR050961">
    <property type="entry name" value="BolA/IbaG_stress_morph_reg"/>
</dbReference>
<organism evidence="3 4">
    <name type="scientific">Reinekea thalattae</name>
    <dbReference type="NCBI Taxonomy" id="2593301"/>
    <lineage>
        <taxon>Bacteria</taxon>
        <taxon>Pseudomonadati</taxon>
        <taxon>Pseudomonadota</taxon>
        <taxon>Gammaproteobacteria</taxon>
        <taxon>Oceanospirillales</taxon>
        <taxon>Saccharospirillaceae</taxon>
        <taxon>Reinekea</taxon>
    </lineage>
</organism>
<comment type="caution">
    <text evidence="3">The sequence shown here is derived from an EMBL/GenBank/DDBJ whole genome shotgun (WGS) entry which is preliminary data.</text>
</comment>
<dbReference type="SUPFAM" id="SSF82657">
    <property type="entry name" value="BolA-like"/>
    <property type="match status" value="1"/>
</dbReference>
<protein>
    <submittedName>
        <fullName evidence="3">BolA family transcriptional regulator</fullName>
    </submittedName>
</protein>